<accession>A0A9J7AY61</accession>
<gene>
    <name evidence="9" type="ORF">NUH88_05810</name>
</gene>
<evidence type="ECO:0000256" key="5">
    <source>
        <dbReference type="PIRSR" id="PIRSR634603-1"/>
    </source>
</evidence>
<dbReference type="Proteomes" id="UP001060336">
    <property type="component" value="Chromosome"/>
</dbReference>
<dbReference type="RefSeq" id="WP_257770553.1">
    <property type="nucleotide sequence ID" value="NZ_CP102480.1"/>
</dbReference>
<dbReference type="SUPFAM" id="SSF54826">
    <property type="entry name" value="Enolase N-terminal domain-like"/>
    <property type="match status" value="1"/>
</dbReference>
<dbReference type="InterPro" id="IPR013341">
    <property type="entry name" value="Mandelate_racemase_N_dom"/>
</dbReference>
<dbReference type="KEGG" id="naci:NUH88_05810"/>
<dbReference type="NCBIfam" id="NF042940">
    <property type="entry name" value="racemase_DgcA"/>
    <property type="match status" value="1"/>
</dbReference>
<feature type="active site" description="Proton acceptor; specific for (S)-substrate epimerization" evidence="5">
    <location>
        <position position="247"/>
    </location>
</feature>
<comment type="cofactor">
    <cofactor evidence="6 7">
        <name>Mg(2+)</name>
        <dbReference type="ChEBI" id="CHEBI:18420"/>
    </cofactor>
    <text evidence="6 7">Binds 1 Mg(2+) ion per subunit.</text>
</comment>
<evidence type="ECO:0000256" key="1">
    <source>
        <dbReference type="ARBA" id="ARBA00008031"/>
    </source>
</evidence>
<dbReference type="GO" id="GO:0016855">
    <property type="term" value="F:racemase and epimerase activity, acting on amino acids and derivatives"/>
    <property type="evidence" value="ECO:0007669"/>
    <property type="project" value="UniProtKB-UniRule"/>
</dbReference>
<dbReference type="GO" id="GO:0046872">
    <property type="term" value="F:metal ion binding"/>
    <property type="evidence" value="ECO:0007669"/>
    <property type="project" value="UniProtKB-KW"/>
</dbReference>
<evidence type="ECO:0000256" key="7">
    <source>
        <dbReference type="RuleBase" id="RU366006"/>
    </source>
</evidence>
<evidence type="ECO:0000256" key="2">
    <source>
        <dbReference type="ARBA" id="ARBA00022723"/>
    </source>
</evidence>
<keyword evidence="4 7" id="KW-0413">Isomerase</keyword>
<keyword evidence="3 6" id="KW-0460">Magnesium</keyword>
<dbReference type="InterPro" id="IPR013342">
    <property type="entry name" value="Mandelate_racemase_C"/>
</dbReference>
<dbReference type="SFLD" id="SFLDS00001">
    <property type="entry name" value="Enolase"/>
    <property type="match status" value="1"/>
</dbReference>
<name>A0A9J7AY61_9PROT</name>
<feature type="domain" description="Mandelate racemase/muconate lactonizing enzyme C-terminal" evidence="8">
    <location>
        <begin position="131"/>
        <end position="223"/>
    </location>
</feature>
<reference evidence="9" key="1">
    <citation type="submission" date="2022-08" db="EMBL/GenBank/DDBJ databases">
        <title>Nisaea acidiphila sp. nov., isolated from a marine algal debris and emended description of the genus Nisaea Urios et al. 2008.</title>
        <authorList>
            <person name="Kwon K."/>
        </authorList>
    </citation>
    <scope>NUCLEOTIDE SEQUENCE</scope>
    <source>
        <strain evidence="9">MEBiC11861</strain>
    </source>
</reference>
<dbReference type="EMBL" id="CP102480">
    <property type="protein sequence ID" value="UUX51204.1"/>
    <property type="molecule type" value="Genomic_DNA"/>
</dbReference>
<proteinExistence type="inferred from homology"/>
<dbReference type="SUPFAM" id="SSF51604">
    <property type="entry name" value="Enolase C-terminal domain-like"/>
    <property type="match status" value="1"/>
</dbReference>
<feature type="active site" description="Proton acceptor; specific for (R)-substrate epimerization" evidence="5">
    <location>
        <position position="150"/>
    </location>
</feature>
<feature type="binding site" evidence="6">
    <location>
        <position position="176"/>
    </location>
    <ligand>
        <name>Mg(2+)</name>
        <dbReference type="ChEBI" id="CHEBI:18420"/>
    </ligand>
</feature>
<evidence type="ECO:0000256" key="3">
    <source>
        <dbReference type="ARBA" id="ARBA00022842"/>
    </source>
</evidence>
<dbReference type="SFLD" id="SFLDF00010">
    <property type="entry name" value="dipeptide_epimerase"/>
    <property type="match status" value="1"/>
</dbReference>
<evidence type="ECO:0000256" key="4">
    <source>
        <dbReference type="ARBA" id="ARBA00023235"/>
    </source>
</evidence>
<dbReference type="PANTHER" id="PTHR48080">
    <property type="entry name" value="D-GALACTONATE DEHYDRATASE-RELATED"/>
    <property type="match status" value="1"/>
</dbReference>
<evidence type="ECO:0000259" key="8">
    <source>
        <dbReference type="SMART" id="SM00922"/>
    </source>
</evidence>
<dbReference type="SMART" id="SM00922">
    <property type="entry name" value="MR_MLE"/>
    <property type="match status" value="1"/>
</dbReference>
<dbReference type="InterPro" id="IPR029065">
    <property type="entry name" value="Enolase_C-like"/>
</dbReference>
<dbReference type="InterPro" id="IPR034593">
    <property type="entry name" value="DgoD-like"/>
</dbReference>
<dbReference type="Gene3D" id="3.20.20.120">
    <property type="entry name" value="Enolase-like C-terminal domain"/>
    <property type="match status" value="1"/>
</dbReference>
<dbReference type="Pfam" id="PF02746">
    <property type="entry name" value="MR_MLE_N"/>
    <property type="match status" value="1"/>
</dbReference>
<keyword evidence="2 6" id="KW-0479">Metal-binding</keyword>
<dbReference type="InterPro" id="IPR034603">
    <property type="entry name" value="Dipeptide_epimerase"/>
</dbReference>
<dbReference type="EC" id="5.1.1.-" evidence="7"/>
<dbReference type="InterPro" id="IPR029017">
    <property type="entry name" value="Enolase-like_N"/>
</dbReference>
<evidence type="ECO:0000313" key="9">
    <source>
        <dbReference type="EMBL" id="UUX51204.1"/>
    </source>
</evidence>
<feature type="binding site" evidence="6">
    <location>
        <position position="202"/>
    </location>
    <ligand>
        <name>Mg(2+)</name>
        <dbReference type="ChEBI" id="CHEBI:18420"/>
    </ligand>
</feature>
<dbReference type="Gene3D" id="3.30.390.10">
    <property type="entry name" value="Enolase-like, N-terminal domain"/>
    <property type="match status" value="1"/>
</dbReference>
<comment type="similarity">
    <text evidence="1 7">Belongs to the mandelate racemase/muconate lactonizing enzyme family.</text>
</comment>
<dbReference type="CDD" id="cd03319">
    <property type="entry name" value="L-Ala-DL-Glu_epimerase"/>
    <property type="match status" value="1"/>
</dbReference>
<dbReference type="Pfam" id="PF13378">
    <property type="entry name" value="MR_MLE_C"/>
    <property type="match status" value="1"/>
</dbReference>
<dbReference type="SFLD" id="SFLDG00180">
    <property type="entry name" value="muconate_cycloisomerase"/>
    <property type="match status" value="1"/>
</dbReference>
<dbReference type="PANTHER" id="PTHR48080:SF3">
    <property type="entry name" value="ENOLASE SUPERFAMILY MEMBER DDB_G0284701"/>
    <property type="match status" value="1"/>
</dbReference>
<organism evidence="9 10">
    <name type="scientific">Nisaea acidiphila</name>
    <dbReference type="NCBI Taxonomy" id="1862145"/>
    <lineage>
        <taxon>Bacteria</taxon>
        <taxon>Pseudomonadati</taxon>
        <taxon>Pseudomonadota</taxon>
        <taxon>Alphaproteobacteria</taxon>
        <taxon>Rhodospirillales</taxon>
        <taxon>Thalassobaculaceae</taxon>
        <taxon>Nisaea</taxon>
    </lineage>
</organism>
<dbReference type="InterPro" id="IPR036849">
    <property type="entry name" value="Enolase-like_C_sf"/>
</dbReference>
<sequence>MYRSVSVRRESWPLQGVFRISRGARTESHVIVVEIAGDDVDGLGECFPYARYGETLDSVVAQIESVAGEIANGMDREGLLSALPPGAARNAIDCALWDFEAKKTGKRAWELAGLPEPEPVTTVYTLGVDEPEAMGAKAKENASRPVLKLKMTGDGKDLERVTLIHENAPNAKLVVDANEGWTVEQYNEYAPKFARLGVTMIEQPLPAGKDEGLKGLDRVVPVCADESCHDSKTLDELVGKYDMINIKLDKTGGLTEALKLRDRALAMGFEVMVGCMVGTSLAMAPGVVVAQGAAVVDLDGPLLLAKDRDPGLVFNGSIIQPPEFGLWG</sequence>
<evidence type="ECO:0000256" key="6">
    <source>
        <dbReference type="PIRSR" id="PIRSR634603-3"/>
    </source>
</evidence>
<protein>
    <recommendedName>
        <fullName evidence="7">Dipeptide epimerase</fullName>
        <ecNumber evidence="7">5.1.1.-</ecNumber>
    </recommendedName>
</protein>
<evidence type="ECO:0000313" key="10">
    <source>
        <dbReference type="Proteomes" id="UP001060336"/>
    </source>
</evidence>
<feature type="binding site" evidence="6">
    <location>
        <position position="225"/>
    </location>
    <ligand>
        <name>Mg(2+)</name>
        <dbReference type="ChEBI" id="CHEBI:18420"/>
    </ligand>
</feature>
<keyword evidence="10" id="KW-1185">Reference proteome</keyword>
<dbReference type="AlphaFoldDB" id="A0A9J7AY61"/>